<dbReference type="Proteomes" id="UP000626092">
    <property type="component" value="Unassembled WGS sequence"/>
</dbReference>
<evidence type="ECO:0000313" key="3">
    <source>
        <dbReference type="EMBL" id="KAF7154735.1"/>
    </source>
</evidence>
<dbReference type="InterPro" id="IPR057670">
    <property type="entry name" value="SH3_retrovirus"/>
</dbReference>
<dbReference type="OrthoDB" id="1751476at2759"/>
<gene>
    <name evidence="3" type="ORF">RHSIM_Rhsim01G0142400</name>
</gene>
<keyword evidence="4" id="KW-1185">Reference proteome</keyword>
<dbReference type="PANTHER" id="PTHR42648:SF21">
    <property type="entry name" value="CYSTEINE-RICH RLK (RECEPTOR-LIKE PROTEIN KINASE) 8"/>
    <property type="match status" value="1"/>
</dbReference>
<dbReference type="InterPro" id="IPR039537">
    <property type="entry name" value="Retrotran_Ty1/copia-like"/>
</dbReference>
<dbReference type="Pfam" id="PF25597">
    <property type="entry name" value="SH3_retrovirus"/>
    <property type="match status" value="1"/>
</dbReference>
<evidence type="ECO:0000256" key="1">
    <source>
        <dbReference type="SAM" id="MobiDB-lite"/>
    </source>
</evidence>
<feature type="compositionally biased region" description="Acidic residues" evidence="1">
    <location>
        <begin position="138"/>
        <end position="158"/>
    </location>
</feature>
<dbReference type="AlphaFoldDB" id="A0A834LWM0"/>
<accession>A0A834LWM0</accession>
<dbReference type="EMBL" id="WJXA01000001">
    <property type="protein sequence ID" value="KAF7154735.1"/>
    <property type="molecule type" value="Genomic_DNA"/>
</dbReference>
<protein>
    <recommendedName>
        <fullName evidence="2">Retroviral polymerase SH3-like domain-containing protein</fullName>
    </recommendedName>
</protein>
<evidence type="ECO:0000259" key="2">
    <source>
        <dbReference type="Pfam" id="PF25597"/>
    </source>
</evidence>
<comment type="caution">
    <text evidence="3">The sequence shown here is derived from an EMBL/GenBank/DDBJ whole genome shotgun (WGS) entry which is preliminary data.</text>
</comment>
<sequence>MLLRRCRYYMLQLAREVAEASGRELTARTSNTPYELWKGKRPNVKYFRTFGSKCYIMRDREKLGKFESRSDEGIFLGYSTDSRAFRVYNKRTQSIMESINVVVDENPLIETNNGGNDLNKPLFEQAMDDVPDSSSNDNDQDNEEPKDEGQDGDEEDNE</sequence>
<organism evidence="3 4">
    <name type="scientific">Rhododendron simsii</name>
    <name type="common">Sims's rhododendron</name>
    <dbReference type="NCBI Taxonomy" id="118357"/>
    <lineage>
        <taxon>Eukaryota</taxon>
        <taxon>Viridiplantae</taxon>
        <taxon>Streptophyta</taxon>
        <taxon>Embryophyta</taxon>
        <taxon>Tracheophyta</taxon>
        <taxon>Spermatophyta</taxon>
        <taxon>Magnoliopsida</taxon>
        <taxon>eudicotyledons</taxon>
        <taxon>Gunneridae</taxon>
        <taxon>Pentapetalae</taxon>
        <taxon>asterids</taxon>
        <taxon>Ericales</taxon>
        <taxon>Ericaceae</taxon>
        <taxon>Ericoideae</taxon>
        <taxon>Rhodoreae</taxon>
        <taxon>Rhododendron</taxon>
    </lineage>
</organism>
<dbReference type="PANTHER" id="PTHR42648">
    <property type="entry name" value="TRANSPOSASE, PUTATIVE-RELATED"/>
    <property type="match status" value="1"/>
</dbReference>
<proteinExistence type="predicted"/>
<name>A0A834LWM0_RHOSS</name>
<feature type="domain" description="Retroviral polymerase SH3-like" evidence="2">
    <location>
        <begin position="52"/>
        <end position="109"/>
    </location>
</feature>
<feature type="region of interest" description="Disordered" evidence="1">
    <location>
        <begin position="112"/>
        <end position="158"/>
    </location>
</feature>
<reference evidence="3" key="1">
    <citation type="submission" date="2019-11" db="EMBL/GenBank/DDBJ databases">
        <authorList>
            <person name="Liu Y."/>
            <person name="Hou J."/>
            <person name="Li T.-Q."/>
            <person name="Guan C.-H."/>
            <person name="Wu X."/>
            <person name="Wu H.-Z."/>
            <person name="Ling F."/>
            <person name="Zhang R."/>
            <person name="Shi X.-G."/>
            <person name="Ren J.-P."/>
            <person name="Chen E.-F."/>
            <person name="Sun J.-M."/>
        </authorList>
    </citation>
    <scope>NUCLEOTIDE SEQUENCE</scope>
    <source>
        <strain evidence="3">Adult_tree_wgs_1</strain>
        <tissue evidence="3">Leaves</tissue>
    </source>
</reference>
<evidence type="ECO:0000313" key="4">
    <source>
        <dbReference type="Proteomes" id="UP000626092"/>
    </source>
</evidence>